<evidence type="ECO:0000259" key="2">
    <source>
        <dbReference type="PROSITE" id="PS50110"/>
    </source>
</evidence>
<keyword evidence="5" id="KW-1185">Reference proteome</keyword>
<sequence length="256" mass="30028">MKVLIIEDEPFAQEELKRLLALCDKNITVWECIDSVEDSIIWLEEPNEPDLIFMDIQLSDGLSFDIFKHTEVKAPVIFTTAYDEYAIQAFKVNSIDYLLKPVEEEALKLALKKYATLKQKFAAPTQAFFSAEQVEQLIKLNKKEYKSRFVTQIGDRIKHIDVELVAYFYADDDTVYLVTTDKKKYIINYTLDQLERLLDPKYFFRINRKYIARITAIGDVHKYFNSRLKVMLLPPVDDEILISRVKVPDFLDWMDG</sequence>
<dbReference type="PANTHER" id="PTHR37299:SF1">
    <property type="entry name" value="STAGE 0 SPORULATION PROTEIN A HOMOLOG"/>
    <property type="match status" value="1"/>
</dbReference>
<gene>
    <name evidence="4" type="ORF">Q0590_17300</name>
</gene>
<dbReference type="Pfam" id="PF00072">
    <property type="entry name" value="Response_reg"/>
    <property type="match status" value="1"/>
</dbReference>
<keyword evidence="1" id="KW-0597">Phosphoprotein</keyword>
<feature type="modified residue" description="4-aspartylphosphate" evidence="1">
    <location>
        <position position="55"/>
    </location>
</feature>
<evidence type="ECO:0000313" key="5">
    <source>
        <dbReference type="Proteomes" id="UP001168528"/>
    </source>
</evidence>
<organism evidence="4 5">
    <name type="scientific">Rhodocytophaga aerolata</name>
    <dbReference type="NCBI Taxonomy" id="455078"/>
    <lineage>
        <taxon>Bacteria</taxon>
        <taxon>Pseudomonadati</taxon>
        <taxon>Bacteroidota</taxon>
        <taxon>Cytophagia</taxon>
        <taxon>Cytophagales</taxon>
        <taxon>Rhodocytophagaceae</taxon>
        <taxon>Rhodocytophaga</taxon>
    </lineage>
</organism>
<dbReference type="SUPFAM" id="SSF52172">
    <property type="entry name" value="CheY-like"/>
    <property type="match status" value="1"/>
</dbReference>
<keyword evidence="4" id="KW-0238">DNA-binding</keyword>
<dbReference type="GO" id="GO:0003677">
    <property type="term" value="F:DNA binding"/>
    <property type="evidence" value="ECO:0007669"/>
    <property type="project" value="UniProtKB-KW"/>
</dbReference>
<dbReference type="InterPro" id="IPR001789">
    <property type="entry name" value="Sig_transdc_resp-reg_receiver"/>
</dbReference>
<dbReference type="RefSeq" id="WP_302038838.1">
    <property type="nucleotide sequence ID" value="NZ_JAUKPO010000009.1"/>
</dbReference>
<dbReference type="InterPro" id="IPR046947">
    <property type="entry name" value="LytR-like"/>
</dbReference>
<dbReference type="PROSITE" id="PS50110">
    <property type="entry name" value="RESPONSE_REGULATORY"/>
    <property type="match status" value="1"/>
</dbReference>
<evidence type="ECO:0000313" key="4">
    <source>
        <dbReference type="EMBL" id="MDO1448033.1"/>
    </source>
</evidence>
<dbReference type="EMBL" id="JAUKPO010000009">
    <property type="protein sequence ID" value="MDO1448033.1"/>
    <property type="molecule type" value="Genomic_DNA"/>
</dbReference>
<dbReference type="SMART" id="SM00850">
    <property type="entry name" value="LytTR"/>
    <property type="match status" value="1"/>
</dbReference>
<accession>A0ABT8R9Y9</accession>
<proteinExistence type="predicted"/>
<dbReference type="PANTHER" id="PTHR37299">
    <property type="entry name" value="TRANSCRIPTIONAL REGULATOR-RELATED"/>
    <property type="match status" value="1"/>
</dbReference>
<name>A0ABT8R9Y9_9BACT</name>
<feature type="domain" description="HTH LytTR-type" evidence="3">
    <location>
        <begin position="149"/>
        <end position="256"/>
    </location>
</feature>
<evidence type="ECO:0000256" key="1">
    <source>
        <dbReference type="PROSITE-ProRule" id="PRU00169"/>
    </source>
</evidence>
<feature type="domain" description="Response regulatory" evidence="2">
    <location>
        <begin position="2"/>
        <end position="115"/>
    </location>
</feature>
<dbReference type="InterPro" id="IPR007492">
    <property type="entry name" value="LytTR_DNA-bd_dom"/>
</dbReference>
<dbReference type="InterPro" id="IPR011006">
    <property type="entry name" value="CheY-like_superfamily"/>
</dbReference>
<dbReference type="Proteomes" id="UP001168528">
    <property type="component" value="Unassembled WGS sequence"/>
</dbReference>
<dbReference type="Pfam" id="PF04397">
    <property type="entry name" value="LytTR"/>
    <property type="match status" value="1"/>
</dbReference>
<dbReference type="Gene3D" id="3.40.50.2300">
    <property type="match status" value="1"/>
</dbReference>
<evidence type="ECO:0000259" key="3">
    <source>
        <dbReference type="PROSITE" id="PS50930"/>
    </source>
</evidence>
<dbReference type="PROSITE" id="PS50930">
    <property type="entry name" value="HTH_LYTTR"/>
    <property type="match status" value="1"/>
</dbReference>
<protein>
    <submittedName>
        <fullName evidence="4">LytTR family DNA-binding domain-containing protein</fullName>
    </submittedName>
</protein>
<comment type="caution">
    <text evidence="4">The sequence shown here is derived from an EMBL/GenBank/DDBJ whole genome shotgun (WGS) entry which is preliminary data.</text>
</comment>
<reference evidence="4" key="1">
    <citation type="submission" date="2023-07" db="EMBL/GenBank/DDBJ databases">
        <title>The genome sequence of Rhodocytophaga aerolata KACC 12507.</title>
        <authorList>
            <person name="Zhang X."/>
        </authorList>
    </citation>
    <scope>NUCLEOTIDE SEQUENCE</scope>
    <source>
        <strain evidence="4">KACC 12507</strain>
    </source>
</reference>
<dbReference type="Gene3D" id="2.40.50.1020">
    <property type="entry name" value="LytTr DNA-binding domain"/>
    <property type="match status" value="1"/>
</dbReference>
<dbReference type="SMART" id="SM00448">
    <property type="entry name" value="REC"/>
    <property type="match status" value="1"/>
</dbReference>